<dbReference type="InParanoid" id="E3NH04"/>
<feature type="region of interest" description="Disordered" evidence="7">
    <location>
        <begin position="235"/>
        <end position="264"/>
    </location>
</feature>
<dbReference type="SMART" id="SM00425">
    <property type="entry name" value="TBOX"/>
    <property type="match status" value="1"/>
</dbReference>
<dbReference type="PANTHER" id="PTHR11267">
    <property type="entry name" value="T-BOX PROTEIN-RELATED"/>
    <property type="match status" value="1"/>
</dbReference>
<dbReference type="EMBL" id="DS268663">
    <property type="protein sequence ID" value="EFO97533.1"/>
    <property type="molecule type" value="Genomic_DNA"/>
</dbReference>
<dbReference type="OrthoDB" id="7442607at2759"/>
<dbReference type="PROSITE" id="PS50252">
    <property type="entry name" value="TBOX_3"/>
    <property type="match status" value="1"/>
</dbReference>
<evidence type="ECO:0000256" key="5">
    <source>
        <dbReference type="ARBA" id="ARBA00023242"/>
    </source>
</evidence>
<dbReference type="GO" id="GO:0000978">
    <property type="term" value="F:RNA polymerase II cis-regulatory region sequence-specific DNA binding"/>
    <property type="evidence" value="ECO:0007669"/>
    <property type="project" value="InterPro"/>
</dbReference>
<evidence type="ECO:0000256" key="1">
    <source>
        <dbReference type="ARBA" id="ARBA00004123"/>
    </source>
</evidence>
<comment type="subcellular location">
    <subcellularLocation>
        <location evidence="1 6">Nucleus</location>
    </subcellularLocation>
</comment>
<dbReference type="InterPro" id="IPR018186">
    <property type="entry name" value="TF_T-box_CS"/>
</dbReference>
<dbReference type="AlphaFoldDB" id="E3NH04"/>
<evidence type="ECO:0000313" key="10">
    <source>
        <dbReference type="Proteomes" id="UP000008281"/>
    </source>
</evidence>
<dbReference type="OMA" id="KSKYIVM"/>
<proteinExistence type="predicted"/>
<dbReference type="InterPro" id="IPR046360">
    <property type="entry name" value="T-box_DNA-bd"/>
</dbReference>
<sequence>MSLILSDLSLFCPNNEKSVDDSPHAELENQDLWKAFSDIGTEMVITKVGRRMFPILRVKLSGLDKKSKYIVMVELVPSDRYRYKFTNGEWAVSGKGDLQSVRAPIVHPDSPQYGDSWMTNGASFKILKLSNDPYNTSGHTYLNSLHRYYPRIHIVRCDSFDKIIISSFKTFHFKYTDFIAVTAYQNDEVNREMFTFLKLILRFQITKIKIANNPFAKGFRPENKERAKRRIRISEVPPSSEVEEPSTKRLKIKEPAPVTEPPSPIPTVPVEMLAQWQLAIMSSFGGVQTALPSSEAKEETAVVVPVPVKKIGFGVSDLLGTSS</sequence>
<dbReference type="PROSITE" id="PS01264">
    <property type="entry name" value="TBOX_2"/>
    <property type="match status" value="1"/>
</dbReference>
<evidence type="ECO:0000313" key="9">
    <source>
        <dbReference type="EMBL" id="EFO97533.1"/>
    </source>
</evidence>
<keyword evidence="3 6" id="KW-0238">DNA-binding</keyword>
<dbReference type="PANTHER" id="PTHR11267:SF198">
    <property type="entry name" value="T-BOX TRANSCRIPTION FACTOR TBX6L"/>
    <property type="match status" value="1"/>
</dbReference>
<dbReference type="InterPro" id="IPR008967">
    <property type="entry name" value="p53-like_TF_DNA-bd_sf"/>
</dbReference>
<gene>
    <name evidence="9" type="primary">Cre-tbx-7</name>
    <name evidence="9" type="ORF">CRE_08579</name>
</gene>
<dbReference type="InterPro" id="IPR001699">
    <property type="entry name" value="TF_T-box"/>
</dbReference>
<evidence type="ECO:0000259" key="8">
    <source>
        <dbReference type="PROSITE" id="PS50252"/>
    </source>
</evidence>
<organism evidence="10">
    <name type="scientific">Caenorhabditis remanei</name>
    <name type="common">Caenorhabditis vulgaris</name>
    <dbReference type="NCBI Taxonomy" id="31234"/>
    <lineage>
        <taxon>Eukaryota</taxon>
        <taxon>Metazoa</taxon>
        <taxon>Ecdysozoa</taxon>
        <taxon>Nematoda</taxon>
        <taxon>Chromadorea</taxon>
        <taxon>Rhabditida</taxon>
        <taxon>Rhabditina</taxon>
        <taxon>Rhabditomorpha</taxon>
        <taxon>Rhabditoidea</taxon>
        <taxon>Rhabditidae</taxon>
        <taxon>Peloderinae</taxon>
        <taxon>Caenorhabditis</taxon>
    </lineage>
</organism>
<dbReference type="HOGENOM" id="CLU_861194_0_0_1"/>
<dbReference type="InterPro" id="IPR036960">
    <property type="entry name" value="T-box_sf"/>
</dbReference>
<dbReference type="Gene3D" id="2.60.40.820">
    <property type="entry name" value="Transcription factor, T-box"/>
    <property type="match status" value="1"/>
</dbReference>
<feature type="domain" description="T-box" evidence="8">
    <location>
        <begin position="27"/>
        <end position="221"/>
    </location>
</feature>
<dbReference type="eggNOG" id="KOG3585">
    <property type="taxonomic scope" value="Eukaryota"/>
</dbReference>
<dbReference type="Proteomes" id="UP000008281">
    <property type="component" value="Unassembled WGS sequence"/>
</dbReference>
<evidence type="ECO:0000256" key="4">
    <source>
        <dbReference type="ARBA" id="ARBA00023163"/>
    </source>
</evidence>
<dbReference type="GO" id="GO:0000981">
    <property type="term" value="F:DNA-binding transcription factor activity, RNA polymerase II-specific"/>
    <property type="evidence" value="ECO:0007669"/>
    <property type="project" value="TreeGrafter"/>
</dbReference>
<accession>E3NH04</accession>
<dbReference type="SUPFAM" id="SSF49417">
    <property type="entry name" value="p53-like transcription factors"/>
    <property type="match status" value="1"/>
</dbReference>
<dbReference type="GO" id="GO:0001708">
    <property type="term" value="P:cell fate specification"/>
    <property type="evidence" value="ECO:0007669"/>
    <property type="project" value="TreeGrafter"/>
</dbReference>
<evidence type="ECO:0000256" key="3">
    <source>
        <dbReference type="ARBA" id="ARBA00023125"/>
    </source>
</evidence>
<evidence type="ECO:0000256" key="6">
    <source>
        <dbReference type="PROSITE-ProRule" id="PRU00201"/>
    </source>
</evidence>
<reference evidence="9" key="1">
    <citation type="submission" date="2007-07" db="EMBL/GenBank/DDBJ databases">
        <title>PCAP assembly of the Caenorhabditis remanei genome.</title>
        <authorList>
            <consortium name="The Caenorhabditis remanei Sequencing Consortium"/>
            <person name="Wilson R.K."/>
        </authorList>
    </citation>
    <scope>NUCLEOTIDE SEQUENCE [LARGE SCALE GENOMIC DNA]</scope>
    <source>
        <strain evidence="9">PB4641</strain>
    </source>
</reference>
<dbReference type="GO" id="GO:0005634">
    <property type="term" value="C:nucleus"/>
    <property type="evidence" value="ECO:0007669"/>
    <property type="project" value="UniProtKB-SubCell"/>
</dbReference>
<protein>
    <submittedName>
        <fullName evidence="9">CRE-TBX-7 protein</fullName>
    </submittedName>
</protein>
<evidence type="ECO:0000256" key="2">
    <source>
        <dbReference type="ARBA" id="ARBA00023015"/>
    </source>
</evidence>
<dbReference type="GO" id="GO:0000785">
    <property type="term" value="C:chromatin"/>
    <property type="evidence" value="ECO:0007669"/>
    <property type="project" value="TreeGrafter"/>
</dbReference>
<dbReference type="GO" id="GO:0045893">
    <property type="term" value="P:positive regulation of DNA-templated transcription"/>
    <property type="evidence" value="ECO:0007669"/>
    <property type="project" value="InterPro"/>
</dbReference>
<keyword evidence="4" id="KW-0804">Transcription</keyword>
<keyword evidence="10" id="KW-1185">Reference proteome</keyword>
<dbReference type="Pfam" id="PF00907">
    <property type="entry name" value="T-box"/>
    <property type="match status" value="1"/>
</dbReference>
<keyword evidence="5 6" id="KW-0539">Nucleus</keyword>
<dbReference type="STRING" id="31234.E3NH04"/>
<dbReference type="FunCoup" id="E3NH04">
    <property type="interactions" value="9"/>
</dbReference>
<evidence type="ECO:0000256" key="7">
    <source>
        <dbReference type="SAM" id="MobiDB-lite"/>
    </source>
</evidence>
<dbReference type="PRINTS" id="PR00937">
    <property type="entry name" value="TBOX"/>
</dbReference>
<dbReference type="PROSITE" id="PS01283">
    <property type="entry name" value="TBOX_1"/>
    <property type="match status" value="1"/>
</dbReference>
<keyword evidence="2" id="KW-0805">Transcription regulation</keyword>
<name>E3NH04_CAERE</name>
<comment type="caution">
    <text evidence="6">Lacks conserved residue(s) required for the propagation of feature annotation.</text>
</comment>